<dbReference type="RefSeq" id="XP_018736242.1">
    <property type="nucleotide sequence ID" value="XM_018881800.1"/>
</dbReference>
<organism evidence="1 2">
    <name type="scientific">Sugiyamaella lignohabitans</name>
    <dbReference type="NCBI Taxonomy" id="796027"/>
    <lineage>
        <taxon>Eukaryota</taxon>
        <taxon>Fungi</taxon>
        <taxon>Dikarya</taxon>
        <taxon>Ascomycota</taxon>
        <taxon>Saccharomycotina</taxon>
        <taxon>Dipodascomycetes</taxon>
        <taxon>Dipodascales</taxon>
        <taxon>Trichomonascaceae</taxon>
        <taxon>Sugiyamaella</taxon>
    </lineage>
</organism>
<dbReference type="Proteomes" id="UP000189580">
    <property type="component" value="Chromosome d"/>
</dbReference>
<proteinExistence type="predicted"/>
<keyword evidence="2" id="KW-1185">Reference proteome</keyword>
<dbReference type="GO" id="GO:0032259">
    <property type="term" value="P:methylation"/>
    <property type="evidence" value="ECO:0007669"/>
    <property type="project" value="UniProtKB-KW"/>
</dbReference>
<dbReference type="GO" id="GO:0008168">
    <property type="term" value="F:methyltransferase activity"/>
    <property type="evidence" value="ECO:0007669"/>
    <property type="project" value="UniProtKB-KW"/>
</dbReference>
<name>A0A167E8C0_9ASCO</name>
<accession>A0A167E8C0</accession>
<keyword evidence="1" id="KW-0489">Methyltransferase</keyword>
<dbReference type="KEGG" id="slb:AWJ20_4711"/>
<gene>
    <name evidence="1" type="primary">IME4</name>
    <name evidence="1" type="ORF">AWJ20_4711</name>
</gene>
<dbReference type="AlphaFoldDB" id="A0A167E8C0"/>
<dbReference type="EMBL" id="CP014502">
    <property type="protein sequence ID" value="ANB13765.1"/>
    <property type="molecule type" value="Genomic_DNA"/>
</dbReference>
<evidence type="ECO:0000313" key="1">
    <source>
        <dbReference type="EMBL" id="ANB13765.1"/>
    </source>
</evidence>
<evidence type="ECO:0000313" key="2">
    <source>
        <dbReference type="Proteomes" id="UP000189580"/>
    </source>
</evidence>
<sequence length="433" mass="48135">MSSSSSSTIFSLNQALLYSPNTTINLSSYQNSIETPSSDIGSRIASHHLRSVSVTGSLDGEMSVNDNSLEEIVVSFLINHKPKLFPALPFGINVLLRTINQVHNCHISSDAFDNACLNLAMQIPSSFVVSKMCSQNASYSSKYQLEFYDPEMLILWSSSSLSTIFTRSSASSSGSSTLDCSISVIADHDTPNRNLNENIAYADNSKLYQTMLSLITNDDSYYAQMRQTLANLLSEPTQRNILYKEQILSASSTKPYVEICPYPKRNECLLQGRLDCLRKIHFEPVITSNTDVSIGDCSYLDTCFKGKGCKYVHYRITYPDTFQRGQARQPQEAKQNQGPLFHIAERDYSKPKVGQNISEKYLVLITRQIHKCLLTGLFRLLPSGFAAISGDLTSAFSVTLVSSLPTVSAIEPQTTDLDNQFNLTDFQLLGIYI</sequence>
<reference evidence="1 2" key="1">
    <citation type="submission" date="2016-02" db="EMBL/GenBank/DDBJ databases">
        <title>Complete genome sequence and transcriptome regulation of the pentose utilising yeast Sugiyamaella lignohabitans.</title>
        <authorList>
            <person name="Bellasio M."/>
            <person name="Peymann A."/>
            <person name="Valli M."/>
            <person name="Sipitzky M."/>
            <person name="Graf A."/>
            <person name="Sauer M."/>
            <person name="Marx H."/>
            <person name="Mattanovich D."/>
        </authorList>
    </citation>
    <scope>NUCLEOTIDE SEQUENCE [LARGE SCALE GENOMIC DNA]</scope>
    <source>
        <strain evidence="1 2">CBS 10342</strain>
    </source>
</reference>
<keyword evidence="1" id="KW-0808">Transferase</keyword>
<dbReference type="OrthoDB" id="10262526at2759"/>
<dbReference type="GeneID" id="30036873"/>
<protein>
    <submittedName>
        <fullName evidence="1">mRNA (N6-adenosine)-methyltransferase</fullName>
    </submittedName>
</protein>